<evidence type="ECO:0000256" key="1">
    <source>
        <dbReference type="SAM" id="MobiDB-lite"/>
    </source>
</evidence>
<sequence length="124" mass="13550">MTSRFVIATVTPIVAPIVGSAVGLDSLTLSSPPPHLHPWMEGRQTGVEGDDDEEREVDGVDGRFVPDPESRRRPPPPPPGLFRLNRTQLKQAHDGPPHLLGLLPARRASLDHAFKFLGISLVRD</sequence>
<name>A0A4P9W7G3_9FUNG</name>
<dbReference type="EMBL" id="KZ996742">
    <property type="protein sequence ID" value="RKO88401.1"/>
    <property type="molecule type" value="Genomic_DNA"/>
</dbReference>
<reference evidence="3" key="1">
    <citation type="journal article" date="2018" name="Nat. Microbiol.">
        <title>Leveraging single-cell genomics to expand the fungal tree of life.</title>
        <authorList>
            <person name="Ahrendt S.R."/>
            <person name="Quandt C.A."/>
            <person name="Ciobanu D."/>
            <person name="Clum A."/>
            <person name="Salamov A."/>
            <person name="Andreopoulos B."/>
            <person name="Cheng J.F."/>
            <person name="Woyke T."/>
            <person name="Pelin A."/>
            <person name="Henrissat B."/>
            <person name="Reynolds N.K."/>
            <person name="Benny G.L."/>
            <person name="Smith M.E."/>
            <person name="James T.Y."/>
            <person name="Grigoriev I.V."/>
        </authorList>
    </citation>
    <scope>NUCLEOTIDE SEQUENCE [LARGE SCALE GENOMIC DNA]</scope>
</reference>
<feature type="compositionally biased region" description="Basic and acidic residues" evidence="1">
    <location>
        <begin position="57"/>
        <end position="72"/>
    </location>
</feature>
<proteinExistence type="predicted"/>
<feature type="region of interest" description="Disordered" evidence="1">
    <location>
        <begin position="30"/>
        <end position="96"/>
    </location>
</feature>
<organism evidence="2 3">
    <name type="scientific">Blyttiomyces helicus</name>
    <dbReference type="NCBI Taxonomy" id="388810"/>
    <lineage>
        <taxon>Eukaryota</taxon>
        <taxon>Fungi</taxon>
        <taxon>Fungi incertae sedis</taxon>
        <taxon>Chytridiomycota</taxon>
        <taxon>Chytridiomycota incertae sedis</taxon>
        <taxon>Chytridiomycetes</taxon>
        <taxon>Chytridiomycetes incertae sedis</taxon>
        <taxon>Blyttiomyces</taxon>
    </lineage>
</organism>
<dbReference type="Proteomes" id="UP000269721">
    <property type="component" value="Unassembled WGS sequence"/>
</dbReference>
<accession>A0A4P9W7G3</accession>
<keyword evidence="3" id="KW-1185">Reference proteome</keyword>
<gene>
    <name evidence="2" type="ORF">BDK51DRAFT_39377</name>
</gene>
<dbReference type="AlphaFoldDB" id="A0A4P9W7G3"/>
<protein>
    <submittedName>
        <fullName evidence="2">Uncharacterized protein</fullName>
    </submittedName>
</protein>
<evidence type="ECO:0000313" key="2">
    <source>
        <dbReference type="EMBL" id="RKO88401.1"/>
    </source>
</evidence>
<evidence type="ECO:0000313" key="3">
    <source>
        <dbReference type="Proteomes" id="UP000269721"/>
    </source>
</evidence>